<keyword evidence="3" id="KW-1185">Reference proteome</keyword>
<accession>A0A243RUP2</accession>
<sequence>MDWTPQVETLCAQLTEHYVLPEVGAEIAEILRKRLAAGAYAGIPGDEAFAAAVTEDLQSVNGDKHLRLIHSVDEVPVDDPSDAALYKAEISLSGYGFARVERLPGNIGYIDTTMFCQPETAGDRAVAAMTLVADTDALVFDVRRNRGGSPGMVALICSYFFGLDEPTHLNSIYWRGTGHTDQSWTLPYVPGPRFGPSKPIYVLTSSLTFSGAEELAYDLQTRDRATIVGERTRGGANPGGRYYVGPHLKSAVPSGRAVNPVRGDNWEGVGVAPDIEATAEEAFGRAYGLALRHVLTLGEDGARRAVAAEAREALAAL</sequence>
<dbReference type="Gene3D" id="3.30.750.44">
    <property type="match status" value="1"/>
</dbReference>
<dbReference type="CDD" id="cd07563">
    <property type="entry name" value="Peptidase_S41_IRBP"/>
    <property type="match status" value="1"/>
</dbReference>
<dbReference type="Gene3D" id="3.90.226.10">
    <property type="entry name" value="2-enoyl-CoA Hydratase, Chain A, domain 1"/>
    <property type="match status" value="1"/>
</dbReference>
<dbReference type="Pfam" id="PF11918">
    <property type="entry name" value="Peptidase_S41_N"/>
    <property type="match status" value="1"/>
</dbReference>
<dbReference type="GO" id="GO:0006508">
    <property type="term" value="P:proteolysis"/>
    <property type="evidence" value="ECO:0007669"/>
    <property type="project" value="InterPro"/>
</dbReference>
<dbReference type="SUPFAM" id="SSF52096">
    <property type="entry name" value="ClpP/crotonase"/>
    <property type="match status" value="1"/>
</dbReference>
<evidence type="ECO:0000259" key="1">
    <source>
        <dbReference type="SMART" id="SM00245"/>
    </source>
</evidence>
<comment type="caution">
    <text evidence="2">The sequence shown here is derived from an EMBL/GenBank/DDBJ whole genome shotgun (WGS) entry which is preliminary data.</text>
</comment>
<evidence type="ECO:0000313" key="3">
    <source>
        <dbReference type="Proteomes" id="UP000194761"/>
    </source>
</evidence>
<dbReference type="InterPro" id="IPR005151">
    <property type="entry name" value="Tail-specific_protease"/>
</dbReference>
<protein>
    <recommendedName>
        <fullName evidence="1">Tail specific protease domain-containing protein</fullName>
    </recommendedName>
</protein>
<reference evidence="2 3" key="1">
    <citation type="submission" date="2017-05" db="EMBL/GenBank/DDBJ databases">
        <title>Biotechnological potential of actinobacteria isolated from South African environments.</title>
        <authorList>
            <person name="Le Roes-Hill M."/>
            <person name="Prins A."/>
            <person name="Durrell K.A."/>
        </authorList>
    </citation>
    <scope>NUCLEOTIDE SEQUENCE [LARGE SCALE GENOMIC DNA]</scope>
    <source>
        <strain evidence="2">M26</strain>
    </source>
</reference>
<dbReference type="SMART" id="SM00245">
    <property type="entry name" value="TSPc"/>
    <property type="match status" value="1"/>
</dbReference>
<dbReference type="PANTHER" id="PTHR11261:SF3">
    <property type="entry name" value="RETINOL-BINDING PROTEIN 3"/>
    <property type="match status" value="1"/>
</dbReference>
<evidence type="ECO:0000313" key="2">
    <source>
        <dbReference type="EMBL" id="OUC98660.1"/>
    </source>
</evidence>
<organism evidence="2 3">
    <name type="scientific">Streptosporangium minutum</name>
    <dbReference type="NCBI Taxonomy" id="569862"/>
    <lineage>
        <taxon>Bacteria</taxon>
        <taxon>Bacillati</taxon>
        <taxon>Actinomycetota</taxon>
        <taxon>Actinomycetes</taxon>
        <taxon>Streptosporangiales</taxon>
        <taxon>Streptosporangiaceae</taxon>
        <taxon>Streptosporangium</taxon>
    </lineage>
</organism>
<dbReference type="GO" id="GO:0008236">
    <property type="term" value="F:serine-type peptidase activity"/>
    <property type="evidence" value="ECO:0007669"/>
    <property type="project" value="InterPro"/>
</dbReference>
<dbReference type="PANTHER" id="PTHR11261">
    <property type="entry name" value="INTERPHOTORECEPTOR RETINOID-BINDING PROTEIN"/>
    <property type="match status" value="1"/>
</dbReference>
<feature type="domain" description="Tail specific protease" evidence="1">
    <location>
        <begin position="78"/>
        <end position="278"/>
    </location>
</feature>
<name>A0A243RUP2_9ACTN</name>
<dbReference type="RefSeq" id="WP_086569254.1">
    <property type="nucleotide sequence ID" value="NZ_NGFP01000018.1"/>
</dbReference>
<gene>
    <name evidence="2" type="ORF">CA984_06380</name>
</gene>
<dbReference type="AlphaFoldDB" id="A0A243RUP2"/>
<dbReference type="Pfam" id="PF03572">
    <property type="entry name" value="Peptidase_S41"/>
    <property type="match status" value="1"/>
</dbReference>
<proteinExistence type="predicted"/>
<dbReference type="Proteomes" id="UP000194761">
    <property type="component" value="Unassembled WGS sequence"/>
</dbReference>
<dbReference type="EMBL" id="NGFP01000018">
    <property type="protein sequence ID" value="OUC98660.1"/>
    <property type="molecule type" value="Genomic_DNA"/>
</dbReference>
<dbReference type="InterPro" id="IPR029045">
    <property type="entry name" value="ClpP/crotonase-like_dom_sf"/>
</dbReference>